<dbReference type="Pfam" id="PF02575">
    <property type="entry name" value="YbaB_DNA_bd"/>
    <property type="match status" value="1"/>
</dbReference>
<accession>A0A7Z0WDJ8</accession>
<dbReference type="EMBL" id="MSIF01000050">
    <property type="protein sequence ID" value="OLF04277.1"/>
    <property type="molecule type" value="Genomic_DNA"/>
</dbReference>
<dbReference type="Proteomes" id="UP000185696">
    <property type="component" value="Unassembled WGS sequence"/>
</dbReference>
<dbReference type="Gene3D" id="3.30.1310.10">
    <property type="entry name" value="Nucleoid-associated protein YbaB-like domain"/>
    <property type="match status" value="1"/>
</dbReference>
<dbReference type="AlphaFoldDB" id="A0A7Z0WDJ8"/>
<sequence>MEADHRAQVEELLAGYRRSREQLGSVHRTLATITESATSADGLVTATVGAHGQLTGLVIAETAYRTLRAHELAQCVVELTAKAATAAARRAGEALAPVLPRDTDPEALLRGTADLTAAEREPADDVETFENLSWIQTGRKR</sequence>
<evidence type="ECO:0000313" key="2">
    <source>
        <dbReference type="Proteomes" id="UP000185696"/>
    </source>
</evidence>
<keyword evidence="2" id="KW-1185">Reference proteome</keyword>
<evidence type="ECO:0008006" key="3">
    <source>
        <dbReference type="Google" id="ProtNLM"/>
    </source>
</evidence>
<reference evidence="1 2" key="1">
    <citation type="submission" date="2016-12" db="EMBL/GenBank/DDBJ databases">
        <title>The draft genome sequence of Actinophytocola xinjiangensis.</title>
        <authorList>
            <person name="Wang W."/>
            <person name="Yuan L."/>
        </authorList>
    </citation>
    <scope>NUCLEOTIDE SEQUENCE [LARGE SCALE GENOMIC DNA]</scope>
    <source>
        <strain evidence="1 2">CGMCC 4.4663</strain>
    </source>
</reference>
<protein>
    <recommendedName>
        <fullName evidence="3">YbaB/EbfC DNA-binding family protein</fullName>
    </recommendedName>
</protein>
<dbReference type="OrthoDB" id="3689387at2"/>
<dbReference type="InterPro" id="IPR004401">
    <property type="entry name" value="YbaB/EbfC"/>
</dbReference>
<gene>
    <name evidence="1" type="ORF">BLA60_41500</name>
</gene>
<proteinExistence type="predicted"/>
<organism evidence="1 2">
    <name type="scientific">Actinophytocola xinjiangensis</name>
    <dbReference type="NCBI Taxonomy" id="485602"/>
    <lineage>
        <taxon>Bacteria</taxon>
        <taxon>Bacillati</taxon>
        <taxon>Actinomycetota</taxon>
        <taxon>Actinomycetes</taxon>
        <taxon>Pseudonocardiales</taxon>
        <taxon>Pseudonocardiaceae</taxon>
    </lineage>
</organism>
<name>A0A7Z0WDJ8_9PSEU</name>
<dbReference type="RefSeq" id="WP_075138604.1">
    <property type="nucleotide sequence ID" value="NZ_MSIF01000050.1"/>
</dbReference>
<dbReference type="GO" id="GO:0003677">
    <property type="term" value="F:DNA binding"/>
    <property type="evidence" value="ECO:0007669"/>
    <property type="project" value="InterPro"/>
</dbReference>
<comment type="caution">
    <text evidence="1">The sequence shown here is derived from an EMBL/GenBank/DDBJ whole genome shotgun (WGS) entry which is preliminary data.</text>
</comment>
<dbReference type="InterPro" id="IPR036894">
    <property type="entry name" value="YbaB-like_sf"/>
</dbReference>
<evidence type="ECO:0000313" key="1">
    <source>
        <dbReference type="EMBL" id="OLF04277.1"/>
    </source>
</evidence>